<sequence length="157" mass="16892">MASDIFLYHAEAAFVAEDNGVSVTIPCDVLYNEKVPPAAALSVSCELTLATQYKVSIFNSHKNPQLLGGTEHELTIGPAETDPGSCVVELPSSKNIVAGSRFEAVVLPFDKFKNPTSHAVDTFESRVELGNSEENFGNRHDLPANHTFSELQTIAGT</sequence>
<reference evidence="1 2" key="1">
    <citation type="journal article" date="2023" name="Commun. Biol.">
        <title>Genome analysis of Parmales, the sister group of diatoms, reveals the evolutionary specialization of diatoms from phago-mixotrophs to photoautotrophs.</title>
        <authorList>
            <person name="Ban H."/>
            <person name="Sato S."/>
            <person name="Yoshikawa S."/>
            <person name="Yamada K."/>
            <person name="Nakamura Y."/>
            <person name="Ichinomiya M."/>
            <person name="Sato N."/>
            <person name="Blanc-Mathieu R."/>
            <person name="Endo H."/>
            <person name="Kuwata A."/>
            <person name="Ogata H."/>
        </authorList>
    </citation>
    <scope>NUCLEOTIDE SEQUENCE [LARGE SCALE GENOMIC DNA]</scope>
</reference>
<comment type="caution">
    <text evidence="1">The sequence shown here is derived from an EMBL/GenBank/DDBJ whole genome shotgun (WGS) entry which is preliminary data.</text>
</comment>
<dbReference type="EMBL" id="BRYB01006314">
    <property type="protein sequence ID" value="GMI54958.1"/>
    <property type="molecule type" value="Genomic_DNA"/>
</dbReference>
<evidence type="ECO:0000313" key="2">
    <source>
        <dbReference type="Proteomes" id="UP001165060"/>
    </source>
</evidence>
<proteinExistence type="predicted"/>
<dbReference type="Proteomes" id="UP001165060">
    <property type="component" value="Unassembled WGS sequence"/>
</dbReference>
<gene>
    <name evidence="1" type="ORF">TeGR_g8610</name>
</gene>
<protein>
    <submittedName>
        <fullName evidence="1">Uncharacterized protein</fullName>
    </submittedName>
</protein>
<organism evidence="1 2">
    <name type="scientific">Tetraparma gracilis</name>
    <dbReference type="NCBI Taxonomy" id="2962635"/>
    <lineage>
        <taxon>Eukaryota</taxon>
        <taxon>Sar</taxon>
        <taxon>Stramenopiles</taxon>
        <taxon>Ochrophyta</taxon>
        <taxon>Bolidophyceae</taxon>
        <taxon>Parmales</taxon>
        <taxon>Triparmaceae</taxon>
        <taxon>Tetraparma</taxon>
    </lineage>
</organism>
<accession>A0ABQ6NC11</accession>
<evidence type="ECO:0000313" key="1">
    <source>
        <dbReference type="EMBL" id="GMI54958.1"/>
    </source>
</evidence>
<name>A0ABQ6NC11_9STRA</name>
<keyword evidence="2" id="KW-1185">Reference proteome</keyword>